<dbReference type="Pfam" id="PF08900">
    <property type="entry name" value="AcaB"/>
    <property type="match status" value="1"/>
</dbReference>
<dbReference type="AlphaFoldDB" id="A0A0M2KGH4"/>
<dbReference type="PATRIC" id="fig|65700.7.peg.3592"/>
<name>A0A0M2KGH4_9GAMM</name>
<accession>A0A0M2KGH4</accession>
<comment type="caution">
    <text evidence="2">The sequence shown here is derived from an EMBL/GenBank/DDBJ whole genome shotgun (WGS) entry which is preliminary data.</text>
</comment>
<keyword evidence="3" id="KW-1185">Reference proteome</keyword>
<evidence type="ECO:0000256" key="1">
    <source>
        <dbReference type="SAM" id="MobiDB-lite"/>
    </source>
</evidence>
<evidence type="ECO:0000313" key="3">
    <source>
        <dbReference type="Proteomes" id="UP000033924"/>
    </source>
</evidence>
<evidence type="ECO:0000313" key="2">
    <source>
        <dbReference type="EMBL" id="KKF36348.1"/>
    </source>
</evidence>
<evidence type="ECO:0008006" key="4">
    <source>
        <dbReference type="Google" id="ProtNLM"/>
    </source>
</evidence>
<dbReference type="RefSeq" id="WP_016190693.1">
    <property type="nucleotide sequence ID" value="NZ_CP089932.1"/>
</dbReference>
<gene>
    <name evidence="2" type="ORF">SY86_14310</name>
</gene>
<dbReference type="Proteomes" id="UP000033924">
    <property type="component" value="Unassembled WGS sequence"/>
</dbReference>
<proteinExistence type="predicted"/>
<dbReference type="NCBIfam" id="TIGR03761">
    <property type="entry name" value="ICE_PFL4669"/>
    <property type="match status" value="1"/>
</dbReference>
<organism evidence="2 3">
    <name type="scientific">Erwinia tracheiphila</name>
    <dbReference type="NCBI Taxonomy" id="65700"/>
    <lineage>
        <taxon>Bacteria</taxon>
        <taxon>Pseudomonadati</taxon>
        <taxon>Pseudomonadota</taxon>
        <taxon>Gammaproteobacteria</taxon>
        <taxon>Enterobacterales</taxon>
        <taxon>Erwiniaceae</taxon>
        <taxon>Erwinia</taxon>
    </lineage>
</organism>
<sequence>MEKGKKNADAKVGNEASSLRAGALQSALSVELHTHYAIRLWEGRKQSDSNSRSPHEKKRPEIISMPKAIQRAGVASRDSAADNPYADMVLVKLETTLHMASSKISTIVNELDVILTAVPKGITLSDIASAHPLNISVYSRSPLGYRCVWLLVGYDQLAMKAFQAFHYGLISRAQRDQYLNRGGHAVRQVYGAIQPYYTVAVNRSDIINLTGRGKEALARLGEPDPDIFSGKKRSSFSSPLREHFVRQSEKS</sequence>
<feature type="compositionally biased region" description="Basic and acidic residues" evidence="1">
    <location>
        <begin position="240"/>
        <end position="251"/>
    </location>
</feature>
<dbReference type="InterPro" id="IPR014996">
    <property type="entry name" value="AcaB"/>
</dbReference>
<dbReference type="STRING" id="65700.SY86_14310"/>
<dbReference type="EMBL" id="JXNU01000003">
    <property type="protein sequence ID" value="KKF36348.1"/>
    <property type="molecule type" value="Genomic_DNA"/>
</dbReference>
<protein>
    <recommendedName>
        <fullName evidence="4">TIGR03761 family integrating conjugative element protein</fullName>
    </recommendedName>
</protein>
<feature type="region of interest" description="Disordered" evidence="1">
    <location>
        <begin position="222"/>
        <end position="251"/>
    </location>
</feature>
<reference evidence="2 3" key="1">
    <citation type="submission" date="2015-01" db="EMBL/GenBank/DDBJ databases">
        <title>Erwinia tracheiphila.</title>
        <authorList>
            <person name="Shapiro L.R."/>
        </authorList>
    </citation>
    <scope>NUCLEOTIDE SEQUENCE [LARGE SCALE GENOMIC DNA]</scope>
    <source>
        <strain evidence="2 3">BuffGH</strain>
    </source>
</reference>